<accession>A0A3B3T3V0</accession>
<dbReference type="Pfam" id="PF01770">
    <property type="entry name" value="Folate_carrier"/>
    <property type="match status" value="1"/>
</dbReference>
<evidence type="ECO:0000256" key="2">
    <source>
        <dbReference type="SAM" id="Phobius"/>
    </source>
</evidence>
<reference evidence="3" key="1">
    <citation type="submission" date="2025-08" db="UniProtKB">
        <authorList>
            <consortium name="Ensembl"/>
        </authorList>
    </citation>
    <scope>IDENTIFICATION</scope>
</reference>
<feature type="transmembrane region" description="Helical" evidence="2">
    <location>
        <begin position="213"/>
        <end position="231"/>
    </location>
</feature>
<evidence type="ECO:0000313" key="3">
    <source>
        <dbReference type="Ensembl" id="ENSPKIP00000037534.1"/>
    </source>
</evidence>
<dbReference type="Proteomes" id="UP000261540">
    <property type="component" value="Unplaced"/>
</dbReference>
<comment type="similarity">
    <text evidence="1">Belongs to the reduced folate carrier (RFC) transporter (TC 2.A.48) family.</text>
</comment>
<reference evidence="3" key="2">
    <citation type="submission" date="2025-09" db="UniProtKB">
        <authorList>
            <consortium name="Ensembl"/>
        </authorList>
    </citation>
    <scope>IDENTIFICATION</scope>
</reference>
<dbReference type="AlphaFoldDB" id="A0A3B3T3V0"/>
<keyword evidence="2" id="KW-0812">Transmembrane</keyword>
<dbReference type="GO" id="GO:0090482">
    <property type="term" value="F:vitamin transmembrane transporter activity"/>
    <property type="evidence" value="ECO:0007669"/>
    <property type="project" value="InterPro"/>
</dbReference>
<dbReference type="PANTHER" id="PTHR10686:SF37">
    <property type="entry name" value="THIAMINE TRANSPORTER 2"/>
    <property type="match status" value="1"/>
</dbReference>
<feature type="transmembrane region" description="Helical" evidence="2">
    <location>
        <begin position="238"/>
        <end position="262"/>
    </location>
</feature>
<dbReference type="InterPro" id="IPR002666">
    <property type="entry name" value="Folate_carrier"/>
</dbReference>
<dbReference type="GeneTree" id="ENSGT00950000183022"/>
<keyword evidence="2" id="KW-0472">Membrane</keyword>
<organism evidence="3 4">
    <name type="scientific">Paramormyrops kingsleyae</name>
    <dbReference type="NCBI Taxonomy" id="1676925"/>
    <lineage>
        <taxon>Eukaryota</taxon>
        <taxon>Metazoa</taxon>
        <taxon>Chordata</taxon>
        <taxon>Craniata</taxon>
        <taxon>Vertebrata</taxon>
        <taxon>Euteleostomi</taxon>
        <taxon>Actinopterygii</taxon>
        <taxon>Neopterygii</taxon>
        <taxon>Teleostei</taxon>
        <taxon>Osteoglossocephala</taxon>
        <taxon>Osteoglossomorpha</taxon>
        <taxon>Osteoglossiformes</taxon>
        <taxon>Mormyridae</taxon>
        <taxon>Paramormyrops</taxon>
    </lineage>
</organism>
<keyword evidence="4" id="KW-1185">Reference proteome</keyword>
<dbReference type="PANTHER" id="PTHR10686">
    <property type="entry name" value="FOLATE TRANSPORTER"/>
    <property type="match status" value="1"/>
</dbReference>
<dbReference type="GO" id="GO:0005886">
    <property type="term" value="C:plasma membrane"/>
    <property type="evidence" value="ECO:0007669"/>
    <property type="project" value="TreeGrafter"/>
</dbReference>
<name>A0A3B3T3V0_9TELE</name>
<dbReference type="Ensembl" id="ENSPKIT00000018503.1">
    <property type="protein sequence ID" value="ENSPKIP00000037534.1"/>
    <property type="gene ID" value="ENSPKIG00000015659.1"/>
</dbReference>
<gene>
    <name evidence="3" type="primary">SLC19A3</name>
</gene>
<proteinExistence type="inferred from homology"/>
<sequence length="293" mass="32817">MGAVITSWVQFWRRAASRGTDALSATARAIVLQRNRTHCEGLEFTAKGWMDISRCGYGFFSVVRPGVPFLTPFLTGPYENVTITQVSLLSSCLLPIPRRSLLLNELHPSDFKECYSSVTVLFLSLWWSVGKCGFYQVSNYVQILWFSKEPPDNFTAYNGAVDAVATISGKHVLITGIVSSWNNWGCFVWGELVLGIFSPLSAGAVYLTDIGSSIWVCYVCFVVLKTSYMMLITKNMHCYALIFGVNSFLATVLQTILTAIVINTESSYFLEKKTLYIIFFCSYFKCIAIRISI</sequence>
<keyword evidence="2" id="KW-1133">Transmembrane helix</keyword>
<evidence type="ECO:0000313" key="4">
    <source>
        <dbReference type="Proteomes" id="UP000261540"/>
    </source>
</evidence>
<evidence type="ECO:0000256" key="1">
    <source>
        <dbReference type="ARBA" id="ARBA00005773"/>
    </source>
</evidence>
<protein>
    <submittedName>
        <fullName evidence="3">Solute carrier family 19 member 3</fullName>
    </submittedName>
</protein>
<feature type="transmembrane region" description="Helical" evidence="2">
    <location>
        <begin position="274"/>
        <end position="291"/>
    </location>
</feature>